<dbReference type="RefSeq" id="WP_129613609.1">
    <property type="nucleotide sequence ID" value="NZ_SEHK01000010.1"/>
</dbReference>
<evidence type="ECO:0000313" key="2">
    <source>
        <dbReference type="Proteomes" id="UP000323732"/>
    </source>
</evidence>
<organism evidence="1 2">
    <name type="scientific">Bacillus infantis</name>
    <dbReference type="NCBI Taxonomy" id="324767"/>
    <lineage>
        <taxon>Bacteria</taxon>
        <taxon>Bacillati</taxon>
        <taxon>Bacillota</taxon>
        <taxon>Bacilli</taxon>
        <taxon>Bacillales</taxon>
        <taxon>Bacillaceae</taxon>
        <taxon>Bacillus</taxon>
    </lineage>
</organism>
<dbReference type="AlphaFoldDB" id="A0A5D4SJ56"/>
<comment type="caution">
    <text evidence="1">The sequence shown here is derived from an EMBL/GenBank/DDBJ whole genome shotgun (WGS) entry which is preliminary data.</text>
</comment>
<proteinExistence type="predicted"/>
<sequence length="157" mass="17958">MIFIRKSVQFFMLVFILGLFSCSKNHINDNDVLEMLKIYKKEQYTIEEPSDPPANDEIVQRVKPYLSTEALEKLNANRVFSIAPDIASSTNKSIKVNDVQIKESEKNEDGTVDYVYTIEIQLGEGSNAEVIKNNGQLTVSPEDGLKIIRDWEEKDHF</sequence>
<evidence type="ECO:0008006" key="3">
    <source>
        <dbReference type="Google" id="ProtNLM"/>
    </source>
</evidence>
<protein>
    <recommendedName>
        <fullName evidence="3">Lipoprotein</fullName>
    </recommendedName>
</protein>
<dbReference type="EMBL" id="VTES01000005">
    <property type="protein sequence ID" value="TYS62162.1"/>
    <property type="molecule type" value="Genomic_DNA"/>
</dbReference>
<evidence type="ECO:0000313" key="1">
    <source>
        <dbReference type="EMBL" id="TYS62162.1"/>
    </source>
</evidence>
<reference evidence="1 2" key="1">
    <citation type="submission" date="2019-08" db="EMBL/GenBank/DDBJ databases">
        <title>Bacillus genomes from the desert of Cuatro Cienegas, Coahuila.</title>
        <authorList>
            <person name="Olmedo-Alvarez G."/>
        </authorList>
    </citation>
    <scope>NUCLEOTIDE SEQUENCE [LARGE SCALE GENOMIC DNA]</scope>
    <source>
        <strain evidence="1 2">CH37_1T</strain>
    </source>
</reference>
<gene>
    <name evidence="1" type="ORF">FZD47_18965</name>
</gene>
<name>A0A5D4SJ56_9BACI</name>
<dbReference type="PROSITE" id="PS51257">
    <property type="entry name" value="PROKAR_LIPOPROTEIN"/>
    <property type="match status" value="1"/>
</dbReference>
<dbReference type="Proteomes" id="UP000323732">
    <property type="component" value="Unassembled WGS sequence"/>
</dbReference>
<accession>A0A5D4SJ56</accession>